<proteinExistence type="predicted"/>
<keyword evidence="2" id="KW-1185">Reference proteome</keyword>
<name>A0ABM7YXB3_NOSCO</name>
<reference evidence="1" key="1">
    <citation type="submission" date="2022-04" db="EMBL/GenBank/DDBJ databases">
        <title>Complete genome sequence of a cyanobacterium, Nostoc sp. SO-36, isolated in Antarctica.</title>
        <authorList>
            <person name="Kanesaki Y."/>
            <person name="Effendi D."/>
            <person name="Sakamoto T."/>
            <person name="Ohtani S."/>
            <person name="Awai K."/>
        </authorList>
    </citation>
    <scope>NUCLEOTIDE SEQUENCE</scope>
    <source>
        <strain evidence="1">SO-36</strain>
    </source>
</reference>
<dbReference type="Proteomes" id="UP001055453">
    <property type="component" value="Chromosome"/>
</dbReference>
<evidence type="ECO:0000313" key="1">
    <source>
        <dbReference type="EMBL" id="BDI15305.1"/>
    </source>
</evidence>
<protein>
    <submittedName>
        <fullName evidence="1">Uncharacterized protein</fullName>
    </submittedName>
</protein>
<evidence type="ECO:0000313" key="2">
    <source>
        <dbReference type="Proteomes" id="UP001055453"/>
    </source>
</evidence>
<gene>
    <name evidence="1" type="ORF">ANSO36C_11070</name>
</gene>
<dbReference type="RefSeq" id="WP_251958721.1">
    <property type="nucleotide sequence ID" value="NZ_AP025732.1"/>
</dbReference>
<accession>A0ABM7YXB3</accession>
<sequence>MSSDKPLTLLLCETLRERCYRFSRCANANANASTPKNCTKALPQIITRLKQQGYRFVTILELPANGAIKGEKFYSPYYLIYSLMTEALIS</sequence>
<organism evidence="1 2">
    <name type="scientific">Nostoc cf. commune SO-36</name>
    <dbReference type="NCBI Taxonomy" id="449208"/>
    <lineage>
        <taxon>Bacteria</taxon>
        <taxon>Bacillati</taxon>
        <taxon>Cyanobacteriota</taxon>
        <taxon>Cyanophyceae</taxon>
        <taxon>Nostocales</taxon>
        <taxon>Nostocaceae</taxon>
        <taxon>Nostoc</taxon>
    </lineage>
</organism>
<dbReference type="EMBL" id="AP025732">
    <property type="protein sequence ID" value="BDI15305.1"/>
    <property type="molecule type" value="Genomic_DNA"/>
</dbReference>